<evidence type="ECO:0000256" key="2">
    <source>
        <dbReference type="ARBA" id="ARBA00013064"/>
    </source>
</evidence>
<keyword evidence="4" id="KW-0904">Protein phosphatase</keyword>
<keyword evidence="8" id="KW-1185">Reference proteome</keyword>
<accession>A0AAU9KCQ4</accession>
<dbReference type="InterPro" id="IPR029021">
    <property type="entry name" value="Prot-tyrosine_phosphatase-like"/>
</dbReference>
<dbReference type="SUPFAM" id="SSF52799">
    <property type="entry name" value="(Phosphotyrosine protein) phosphatases II"/>
    <property type="match status" value="1"/>
</dbReference>
<dbReference type="GO" id="GO:0008330">
    <property type="term" value="F:protein tyrosine/threonine phosphatase activity"/>
    <property type="evidence" value="ECO:0007669"/>
    <property type="project" value="TreeGrafter"/>
</dbReference>
<dbReference type="PROSITE" id="PS00383">
    <property type="entry name" value="TYR_PHOSPHATASE_1"/>
    <property type="match status" value="1"/>
</dbReference>
<dbReference type="GO" id="GO:0033550">
    <property type="term" value="F:MAP kinase tyrosine phosphatase activity"/>
    <property type="evidence" value="ECO:0007669"/>
    <property type="project" value="TreeGrafter"/>
</dbReference>
<dbReference type="GO" id="GO:0043409">
    <property type="term" value="P:negative regulation of MAPK cascade"/>
    <property type="evidence" value="ECO:0007669"/>
    <property type="project" value="TreeGrafter"/>
</dbReference>
<dbReference type="PANTHER" id="PTHR10159:SF519">
    <property type="entry name" value="DUAL SPECIFICITY PROTEIN PHOSPHATASE MPK3"/>
    <property type="match status" value="1"/>
</dbReference>
<evidence type="ECO:0000259" key="5">
    <source>
        <dbReference type="PROSITE" id="PS50054"/>
    </source>
</evidence>
<comment type="caution">
    <text evidence="7">The sequence shown here is derived from an EMBL/GenBank/DDBJ whole genome shotgun (WGS) entry which is preliminary data.</text>
</comment>
<dbReference type="GO" id="GO:0017017">
    <property type="term" value="F:MAP kinase tyrosine/serine/threonine phosphatase activity"/>
    <property type="evidence" value="ECO:0007669"/>
    <property type="project" value="TreeGrafter"/>
</dbReference>
<dbReference type="PROSITE" id="PS50054">
    <property type="entry name" value="TYR_PHOSPHATASE_DUAL"/>
    <property type="match status" value="1"/>
</dbReference>
<keyword evidence="3" id="KW-0378">Hydrolase</keyword>
<dbReference type="EC" id="3.1.3.48" evidence="2"/>
<dbReference type="InterPro" id="IPR016130">
    <property type="entry name" value="Tyr_Pase_AS"/>
</dbReference>
<reference evidence="7" key="1">
    <citation type="submission" date="2021-09" db="EMBL/GenBank/DDBJ databases">
        <authorList>
            <consortium name="AG Swart"/>
            <person name="Singh M."/>
            <person name="Singh A."/>
            <person name="Seah K."/>
            <person name="Emmerich C."/>
        </authorList>
    </citation>
    <scope>NUCLEOTIDE SEQUENCE</scope>
    <source>
        <strain evidence="7">ATCC30299</strain>
    </source>
</reference>
<dbReference type="Pfam" id="PF00782">
    <property type="entry name" value="DSPc"/>
    <property type="match status" value="1"/>
</dbReference>
<proteinExistence type="inferred from homology"/>
<dbReference type="InterPro" id="IPR003595">
    <property type="entry name" value="Tyr_Pase_cat"/>
</dbReference>
<evidence type="ECO:0000259" key="6">
    <source>
        <dbReference type="PROSITE" id="PS50056"/>
    </source>
</evidence>
<dbReference type="PANTHER" id="PTHR10159">
    <property type="entry name" value="DUAL SPECIFICITY PROTEIN PHOSPHATASE"/>
    <property type="match status" value="1"/>
</dbReference>
<evidence type="ECO:0000256" key="1">
    <source>
        <dbReference type="ARBA" id="ARBA00008601"/>
    </source>
</evidence>
<dbReference type="SMART" id="SM00195">
    <property type="entry name" value="DSPc"/>
    <property type="match status" value="1"/>
</dbReference>
<dbReference type="PROSITE" id="PS50056">
    <property type="entry name" value="TYR_PHOSPHATASE_2"/>
    <property type="match status" value="1"/>
</dbReference>
<evidence type="ECO:0000256" key="4">
    <source>
        <dbReference type="ARBA" id="ARBA00022912"/>
    </source>
</evidence>
<dbReference type="InterPro" id="IPR000340">
    <property type="entry name" value="Dual-sp_phosphatase_cat-dom"/>
</dbReference>
<dbReference type="AlphaFoldDB" id="A0AAU9KCQ4"/>
<evidence type="ECO:0000313" key="8">
    <source>
        <dbReference type="Proteomes" id="UP001162131"/>
    </source>
</evidence>
<dbReference type="Proteomes" id="UP001162131">
    <property type="component" value="Unassembled WGS sequence"/>
</dbReference>
<feature type="domain" description="Tyrosine specific protein phosphatases" evidence="6">
    <location>
        <begin position="154"/>
        <end position="218"/>
    </location>
</feature>
<dbReference type="Gene3D" id="3.90.190.10">
    <property type="entry name" value="Protein tyrosine phosphatase superfamily"/>
    <property type="match status" value="1"/>
</dbReference>
<comment type="similarity">
    <text evidence="1">Belongs to the protein-tyrosine phosphatase family. Non-receptor class dual specificity subfamily.</text>
</comment>
<feature type="domain" description="Tyrosine-protein phosphatase" evidence="5">
    <location>
        <begin position="95"/>
        <end position="237"/>
    </location>
</feature>
<dbReference type="EMBL" id="CAJZBQ010000064">
    <property type="protein sequence ID" value="CAG9336294.1"/>
    <property type="molecule type" value="Genomic_DNA"/>
</dbReference>
<dbReference type="InterPro" id="IPR020422">
    <property type="entry name" value="TYR_PHOSPHATASE_DUAL_dom"/>
</dbReference>
<gene>
    <name evidence="7" type="ORF">BSTOLATCC_MIC66172</name>
</gene>
<name>A0AAU9KCQ4_9CILI</name>
<evidence type="ECO:0000256" key="3">
    <source>
        <dbReference type="ARBA" id="ARBA00022801"/>
    </source>
</evidence>
<dbReference type="SMART" id="SM00404">
    <property type="entry name" value="PTPc_motif"/>
    <property type="match status" value="1"/>
</dbReference>
<protein>
    <recommendedName>
        <fullName evidence="2">protein-tyrosine-phosphatase</fullName>
        <ecNumber evidence="2">3.1.3.48</ecNumber>
    </recommendedName>
</protein>
<sequence>MDKNVSGDQISNDSRFPEVHNIARFTPESYQHKIFIDHVIISIQSLFRNYLKSKTLIEASLLNITKSKCENTKCLNERNCTQWNSSGAYFGTELDITEVTPNLYLGSIHDAENIKLLREKNINFVVQLLENENECARLPLITYYFIEIKDNGSENLLEKLKGALDFIDESHKARGNVLVHCRAGLSRSPSIIIAYMIIKFGYNEYTALKALRRMRPGVNPNNGFKKQLKKFRKANNLPF</sequence>
<evidence type="ECO:0000313" key="7">
    <source>
        <dbReference type="EMBL" id="CAG9336294.1"/>
    </source>
</evidence>
<dbReference type="InterPro" id="IPR000387">
    <property type="entry name" value="Tyr_Pase_dom"/>
</dbReference>
<dbReference type="GO" id="GO:0005737">
    <property type="term" value="C:cytoplasm"/>
    <property type="evidence" value="ECO:0007669"/>
    <property type="project" value="TreeGrafter"/>
</dbReference>
<dbReference type="CDD" id="cd14498">
    <property type="entry name" value="DSP"/>
    <property type="match status" value="1"/>
</dbReference>
<organism evidence="7 8">
    <name type="scientific">Blepharisma stoltei</name>
    <dbReference type="NCBI Taxonomy" id="1481888"/>
    <lineage>
        <taxon>Eukaryota</taxon>
        <taxon>Sar</taxon>
        <taxon>Alveolata</taxon>
        <taxon>Ciliophora</taxon>
        <taxon>Postciliodesmatophora</taxon>
        <taxon>Heterotrichea</taxon>
        <taxon>Heterotrichida</taxon>
        <taxon>Blepharismidae</taxon>
        <taxon>Blepharisma</taxon>
    </lineage>
</organism>